<feature type="compositionally biased region" description="Basic and acidic residues" evidence="1">
    <location>
        <begin position="259"/>
        <end position="272"/>
    </location>
</feature>
<dbReference type="AlphaFoldDB" id="A0A6J4MUD8"/>
<accession>A0A6J4MUD8</accession>
<feature type="compositionally biased region" description="Basic residues" evidence="1">
    <location>
        <begin position="37"/>
        <end position="49"/>
    </location>
</feature>
<feature type="compositionally biased region" description="Basic residues" evidence="1">
    <location>
        <begin position="273"/>
        <end position="282"/>
    </location>
</feature>
<feature type="compositionally biased region" description="Basic and acidic residues" evidence="1">
    <location>
        <begin position="310"/>
        <end position="329"/>
    </location>
</feature>
<feature type="compositionally biased region" description="Basic and acidic residues" evidence="1">
    <location>
        <begin position="152"/>
        <end position="173"/>
    </location>
</feature>
<feature type="compositionally biased region" description="Low complexity" evidence="1">
    <location>
        <begin position="24"/>
        <end position="35"/>
    </location>
</feature>
<feature type="non-terminal residue" evidence="2">
    <location>
        <position position="404"/>
    </location>
</feature>
<keyword evidence="2" id="KW-0032">Aminotransferase</keyword>
<keyword evidence="2" id="KW-0808">Transferase</keyword>
<feature type="compositionally biased region" description="Gly residues" evidence="1">
    <location>
        <begin position="132"/>
        <end position="141"/>
    </location>
</feature>
<protein>
    <submittedName>
        <fullName evidence="2">Alanine transaminase</fullName>
        <ecNumber evidence="2">2.6.1.2</ecNumber>
    </submittedName>
</protein>
<evidence type="ECO:0000256" key="1">
    <source>
        <dbReference type="SAM" id="MobiDB-lite"/>
    </source>
</evidence>
<feature type="non-terminal residue" evidence="2">
    <location>
        <position position="1"/>
    </location>
</feature>
<dbReference type="EC" id="2.6.1.2" evidence="2"/>
<feature type="region of interest" description="Disordered" evidence="1">
    <location>
        <begin position="1"/>
        <end position="404"/>
    </location>
</feature>
<organism evidence="2">
    <name type="scientific">uncultured Nocardioides sp</name>
    <dbReference type="NCBI Taxonomy" id="198441"/>
    <lineage>
        <taxon>Bacteria</taxon>
        <taxon>Bacillati</taxon>
        <taxon>Actinomycetota</taxon>
        <taxon>Actinomycetes</taxon>
        <taxon>Propionibacteriales</taxon>
        <taxon>Nocardioidaceae</taxon>
        <taxon>Nocardioides</taxon>
        <taxon>environmental samples</taxon>
    </lineage>
</organism>
<feature type="compositionally biased region" description="Low complexity" evidence="1">
    <location>
        <begin position="371"/>
        <end position="381"/>
    </location>
</feature>
<evidence type="ECO:0000313" key="2">
    <source>
        <dbReference type="EMBL" id="CAA9369044.1"/>
    </source>
</evidence>
<feature type="compositionally biased region" description="Basic residues" evidence="1">
    <location>
        <begin position="184"/>
        <end position="197"/>
    </location>
</feature>
<dbReference type="EMBL" id="CADCUM010000019">
    <property type="protein sequence ID" value="CAA9369044.1"/>
    <property type="molecule type" value="Genomic_DNA"/>
</dbReference>
<feature type="compositionally biased region" description="Basic and acidic residues" evidence="1">
    <location>
        <begin position="204"/>
        <end position="215"/>
    </location>
</feature>
<dbReference type="GO" id="GO:0004021">
    <property type="term" value="F:L-alanine:2-oxoglutarate aminotransferase activity"/>
    <property type="evidence" value="ECO:0007669"/>
    <property type="project" value="UniProtKB-EC"/>
</dbReference>
<feature type="compositionally biased region" description="Basic and acidic residues" evidence="1">
    <location>
        <begin position="50"/>
        <end position="59"/>
    </location>
</feature>
<feature type="compositionally biased region" description="Basic residues" evidence="1">
    <location>
        <begin position="89"/>
        <end position="103"/>
    </location>
</feature>
<reference evidence="2" key="1">
    <citation type="submission" date="2020-02" db="EMBL/GenBank/DDBJ databases">
        <authorList>
            <person name="Meier V. D."/>
        </authorList>
    </citation>
    <scope>NUCLEOTIDE SEQUENCE</scope>
    <source>
        <strain evidence="2">AVDCRST_MAG32</strain>
    </source>
</reference>
<proteinExistence type="predicted"/>
<sequence length="404" mass="44449">ASNPPEPEAPRCPVRRAGADPRRGPAARGRGPPRAQAQHRQHRAVRLRRTRADPRRHDAPPAGLPGLQRLPGDLVGEDGGDALLPVPRPARRRRRGRLHRQRCLRADLDGAAGLRGRRQRDPRPRPRLPPVDGGGHPGGRHAGALPVRRGRRLEPRPGGRRVQDHREHPRPGDHQPQQPDRGGLRRGHGQGAGRHRPPPPARGDGGRDLREDPLRGRPAPPRGDVRRQRRAVPDLLRPVQGLPRVRLPRGLGDDLGPQGDRHRLPRGADPHRQHAHVRQRARAARDPDGARRLPVGRGAHRPRRTLLRAVDARRPAARRDPRRQQRDPARCALLLPAAGPGGLPRRGRPAARPRPVAGQEDPGHPRHRLQLARARPLPAGDAAGGGGARGGDRTDRRLPRHPSL</sequence>
<gene>
    <name evidence="2" type="ORF">AVDCRST_MAG32-403</name>
</gene>
<name>A0A6J4MUD8_9ACTN</name>